<reference evidence="2 4" key="1">
    <citation type="journal article" date="2012" name="Nature">
        <title>Algal genomes reveal evolutionary mosaicism and the fate of nucleomorphs.</title>
        <authorList>
            <consortium name="DOE Joint Genome Institute"/>
            <person name="Curtis B.A."/>
            <person name="Tanifuji G."/>
            <person name="Burki F."/>
            <person name="Gruber A."/>
            <person name="Irimia M."/>
            <person name="Maruyama S."/>
            <person name="Arias M.C."/>
            <person name="Ball S.G."/>
            <person name="Gile G.H."/>
            <person name="Hirakawa Y."/>
            <person name="Hopkins J.F."/>
            <person name="Kuo A."/>
            <person name="Rensing S.A."/>
            <person name="Schmutz J."/>
            <person name="Symeonidi A."/>
            <person name="Elias M."/>
            <person name="Eveleigh R.J."/>
            <person name="Herman E.K."/>
            <person name="Klute M.J."/>
            <person name="Nakayama T."/>
            <person name="Obornik M."/>
            <person name="Reyes-Prieto A."/>
            <person name="Armbrust E.V."/>
            <person name="Aves S.J."/>
            <person name="Beiko R.G."/>
            <person name="Coutinho P."/>
            <person name="Dacks J.B."/>
            <person name="Durnford D.G."/>
            <person name="Fast N.M."/>
            <person name="Green B.R."/>
            <person name="Grisdale C.J."/>
            <person name="Hempel F."/>
            <person name="Henrissat B."/>
            <person name="Hoppner M.P."/>
            <person name="Ishida K."/>
            <person name="Kim E."/>
            <person name="Koreny L."/>
            <person name="Kroth P.G."/>
            <person name="Liu Y."/>
            <person name="Malik S.B."/>
            <person name="Maier U.G."/>
            <person name="McRose D."/>
            <person name="Mock T."/>
            <person name="Neilson J.A."/>
            <person name="Onodera N.T."/>
            <person name="Poole A.M."/>
            <person name="Pritham E.J."/>
            <person name="Richards T.A."/>
            <person name="Rocap G."/>
            <person name="Roy S.W."/>
            <person name="Sarai C."/>
            <person name="Schaack S."/>
            <person name="Shirato S."/>
            <person name="Slamovits C.H."/>
            <person name="Spencer D.F."/>
            <person name="Suzuki S."/>
            <person name="Worden A.Z."/>
            <person name="Zauner S."/>
            <person name="Barry K."/>
            <person name="Bell C."/>
            <person name="Bharti A.K."/>
            <person name="Crow J.A."/>
            <person name="Grimwood J."/>
            <person name="Kramer R."/>
            <person name="Lindquist E."/>
            <person name="Lucas S."/>
            <person name="Salamov A."/>
            <person name="McFadden G.I."/>
            <person name="Lane C.E."/>
            <person name="Keeling P.J."/>
            <person name="Gray M.W."/>
            <person name="Grigoriev I.V."/>
            <person name="Archibald J.M."/>
        </authorList>
    </citation>
    <scope>NUCLEOTIDE SEQUENCE</scope>
    <source>
        <strain evidence="2 4">CCMP2712</strain>
    </source>
</reference>
<dbReference type="AlphaFoldDB" id="L1IQJ7"/>
<dbReference type="EMBL" id="JH993047">
    <property type="protein sequence ID" value="EKX38528.1"/>
    <property type="molecule type" value="Genomic_DNA"/>
</dbReference>
<dbReference type="HOGENOM" id="CLU_2268974_0_0_1"/>
<protein>
    <submittedName>
        <fullName evidence="2 3">Uncharacterized protein</fullName>
    </submittedName>
</protein>
<dbReference type="PaxDb" id="55529-EKX38528"/>
<sequence>MGNQHAKHDNFSYPADNKTLFDPNIADSYPCSPTGSANMSPAVPLSPVLSSYSMPDKETHPATHASRRRPKNLSVEIPDCVLNLRDPRSPSAPRTPLPLSDSD</sequence>
<feature type="compositionally biased region" description="Low complexity" evidence="1">
    <location>
        <begin position="39"/>
        <end position="54"/>
    </location>
</feature>
<dbReference type="KEGG" id="gtt:GUITHDRAFT_154682"/>
<reference evidence="4" key="2">
    <citation type="submission" date="2012-11" db="EMBL/GenBank/DDBJ databases">
        <authorList>
            <person name="Kuo A."/>
            <person name="Curtis B.A."/>
            <person name="Tanifuji G."/>
            <person name="Burki F."/>
            <person name="Gruber A."/>
            <person name="Irimia M."/>
            <person name="Maruyama S."/>
            <person name="Arias M.C."/>
            <person name="Ball S.G."/>
            <person name="Gile G.H."/>
            <person name="Hirakawa Y."/>
            <person name="Hopkins J.F."/>
            <person name="Rensing S.A."/>
            <person name="Schmutz J."/>
            <person name="Symeonidi A."/>
            <person name="Elias M."/>
            <person name="Eveleigh R.J."/>
            <person name="Herman E.K."/>
            <person name="Klute M.J."/>
            <person name="Nakayama T."/>
            <person name="Obornik M."/>
            <person name="Reyes-Prieto A."/>
            <person name="Armbrust E.V."/>
            <person name="Aves S.J."/>
            <person name="Beiko R.G."/>
            <person name="Coutinho P."/>
            <person name="Dacks J.B."/>
            <person name="Durnford D.G."/>
            <person name="Fast N.M."/>
            <person name="Green B.R."/>
            <person name="Grisdale C."/>
            <person name="Hempe F."/>
            <person name="Henrissat B."/>
            <person name="Hoppner M.P."/>
            <person name="Ishida K.-I."/>
            <person name="Kim E."/>
            <person name="Koreny L."/>
            <person name="Kroth P.G."/>
            <person name="Liu Y."/>
            <person name="Malik S.-B."/>
            <person name="Maier U.G."/>
            <person name="McRose D."/>
            <person name="Mock T."/>
            <person name="Neilson J.A."/>
            <person name="Onodera N.T."/>
            <person name="Poole A.M."/>
            <person name="Pritham E.J."/>
            <person name="Richards T.A."/>
            <person name="Rocap G."/>
            <person name="Roy S.W."/>
            <person name="Sarai C."/>
            <person name="Schaack S."/>
            <person name="Shirato S."/>
            <person name="Slamovits C.H."/>
            <person name="Spencer D.F."/>
            <person name="Suzuki S."/>
            <person name="Worden A.Z."/>
            <person name="Zauner S."/>
            <person name="Barry K."/>
            <person name="Bell C."/>
            <person name="Bharti A.K."/>
            <person name="Crow J.A."/>
            <person name="Grimwood J."/>
            <person name="Kramer R."/>
            <person name="Lindquist E."/>
            <person name="Lucas S."/>
            <person name="Salamov A."/>
            <person name="McFadden G.I."/>
            <person name="Lane C.E."/>
            <person name="Keeling P.J."/>
            <person name="Gray M.W."/>
            <person name="Grigoriev I.V."/>
            <person name="Archibald J.M."/>
        </authorList>
    </citation>
    <scope>NUCLEOTIDE SEQUENCE</scope>
    <source>
        <strain evidence="4">CCMP2712</strain>
    </source>
</reference>
<dbReference type="Proteomes" id="UP000011087">
    <property type="component" value="Unassembled WGS sequence"/>
</dbReference>
<dbReference type="RefSeq" id="XP_005825508.1">
    <property type="nucleotide sequence ID" value="XM_005825451.1"/>
</dbReference>
<feature type="region of interest" description="Disordered" evidence="1">
    <location>
        <begin position="1"/>
        <end position="103"/>
    </location>
</feature>
<gene>
    <name evidence="2" type="ORF">GUITHDRAFT_154682</name>
</gene>
<name>L1IQJ7_GUITC</name>
<evidence type="ECO:0000313" key="2">
    <source>
        <dbReference type="EMBL" id="EKX38528.1"/>
    </source>
</evidence>
<evidence type="ECO:0000313" key="3">
    <source>
        <dbReference type="EnsemblProtists" id="EKX38528"/>
    </source>
</evidence>
<proteinExistence type="predicted"/>
<reference evidence="3" key="3">
    <citation type="submission" date="2016-03" db="UniProtKB">
        <authorList>
            <consortium name="EnsemblProtists"/>
        </authorList>
    </citation>
    <scope>IDENTIFICATION</scope>
</reference>
<organism evidence="2">
    <name type="scientific">Guillardia theta (strain CCMP2712)</name>
    <name type="common">Cryptophyte</name>
    <dbReference type="NCBI Taxonomy" id="905079"/>
    <lineage>
        <taxon>Eukaryota</taxon>
        <taxon>Cryptophyceae</taxon>
        <taxon>Pyrenomonadales</taxon>
        <taxon>Geminigeraceae</taxon>
        <taxon>Guillardia</taxon>
    </lineage>
</organism>
<dbReference type="GeneID" id="17295260"/>
<keyword evidence="4" id="KW-1185">Reference proteome</keyword>
<accession>L1IQJ7</accession>
<dbReference type="EnsemblProtists" id="EKX38528">
    <property type="protein sequence ID" value="EKX38528"/>
    <property type="gene ID" value="GUITHDRAFT_154682"/>
</dbReference>
<evidence type="ECO:0000313" key="4">
    <source>
        <dbReference type="Proteomes" id="UP000011087"/>
    </source>
</evidence>
<feature type="compositionally biased region" description="Basic and acidic residues" evidence="1">
    <location>
        <begin position="1"/>
        <end position="10"/>
    </location>
</feature>
<evidence type="ECO:0000256" key="1">
    <source>
        <dbReference type="SAM" id="MobiDB-lite"/>
    </source>
</evidence>